<dbReference type="InterPro" id="IPR049326">
    <property type="entry name" value="Rhodopsin_dom_fungi"/>
</dbReference>
<feature type="domain" description="Rhodopsin" evidence="8">
    <location>
        <begin position="54"/>
        <end position="303"/>
    </location>
</feature>
<feature type="transmembrane region" description="Helical" evidence="7">
    <location>
        <begin position="37"/>
        <end position="58"/>
    </location>
</feature>
<keyword evidence="2 7" id="KW-0812">Transmembrane</keyword>
<dbReference type="PANTHER" id="PTHR33048:SF47">
    <property type="entry name" value="INTEGRAL MEMBRANE PROTEIN-RELATED"/>
    <property type="match status" value="1"/>
</dbReference>
<evidence type="ECO:0000256" key="7">
    <source>
        <dbReference type="SAM" id="Phobius"/>
    </source>
</evidence>
<evidence type="ECO:0000256" key="3">
    <source>
        <dbReference type="ARBA" id="ARBA00022989"/>
    </source>
</evidence>
<evidence type="ECO:0000313" key="10">
    <source>
        <dbReference type="Proteomes" id="UP001521222"/>
    </source>
</evidence>
<dbReference type="PANTHER" id="PTHR33048">
    <property type="entry name" value="PTH11-LIKE INTEGRAL MEMBRANE PROTEIN (AFU_ORTHOLOGUE AFUA_5G11245)"/>
    <property type="match status" value="1"/>
</dbReference>
<dbReference type="EMBL" id="JAKIXB020000018">
    <property type="protein sequence ID" value="KAL1600238.1"/>
    <property type="molecule type" value="Genomic_DNA"/>
</dbReference>
<evidence type="ECO:0000256" key="1">
    <source>
        <dbReference type="ARBA" id="ARBA00004141"/>
    </source>
</evidence>
<sequence length="395" mass="44293">MASTSALSSWDILLAEAIEKAPDPYEPLPISNRPETVYGSTIPFLVVTWIAVFFRLYVRFKVVREPGWDDLLVVLAAIFNTAATITVCLSVQYGFGQHMLYIGTDNIETYLQTFYIEHNIYLTETAIIKVSLLLQYLRIFKAGRMRWVCMSLLVLTSLWGLAFSIMGWFSCHPVRAYWNRTADAKCYGFGFGDRESFIAMFQAHSATNMFFDLAVFAVPLVLFRTPNLKLKNVLALAGVFTFGAVVVLISVGRLYSIVEHSAGLSPYPDFTWWTPISIILSCLEIDLAIVCASMPIFWPVIQKSLSAIFVSHEIQVVETRIDDHGLAYELEHTKTRGHQSLRSSSGTSTHELTNDPEDGYKDGYSVGIDPLSIEAQSGQGLHTEVKGQGKKKWQI</sequence>
<feature type="transmembrane region" description="Helical" evidence="7">
    <location>
        <begin position="234"/>
        <end position="256"/>
    </location>
</feature>
<keyword evidence="10" id="KW-1185">Reference proteome</keyword>
<comment type="similarity">
    <text evidence="5">Belongs to the SAT4 family.</text>
</comment>
<keyword evidence="4 7" id="KW-0472">Membrane</keyword>
<reference evidence="9 10" key="1">
    <citation type="submission" date="2024-02" db="EMBL/GenBank/DDBJ databases">
        <title>De novo assembly and annotation of 12 fungi associated with fruit tree decline syndrome in Ontario, Canada.</title>
        <authorList>
            <person name="Sulman M."/>
            <person name="Ellouze W."/>
            <person name="Ilyukhin E."/>
        </authorList>
    </citation>
    <scope>NUCLEOTIDE SEQUENCE [LARGE SCALE GENOMIC DNA]</scope>
    <source>
        <strain evidence="9 10">M97-236</strain>
    </source>
</reference>
<feature type="transmembrane region" description="Helical" evidence="7">
    <location>
        <begin position="197"/>
        <end position="222"/>
    </location>
</feature>
<comment type="caution">
    <text evidence="9">The sequence shown here is derived from an EMBL/GenBank/DDBJ whole genome shotgun (WGS) entry which is preliminary data.</text>
</comment>
<name>A0ABR3R7R2_9PLEO</name>
<evidence type="ECO:0000256" key="2">
    <source>
        <dbReference type="ARBA" id="ARBA00022692"/>
    </source>
</evidence>
<evidence type="ECO:0000256" key="5">
    <source>
        <dbReference type="ARBA" id="ARBA00038359"/>
    </source>
</evidence>
<dbReference type="Pfam" id="PF20684">
    <property type="entry name" value="Fung_rhodopsin"/>
    <property type="match status" value="1"/>
</dbReference>
<evidence type="ECO:0000256" key="4">
    <source>
        <dbReference type="ARBA" id="ARBA00023136"/>
    </source>
</evidence>
<feature type="compositionally biased region" description="Polar residues" evidence="6">
    <location>
        <begin position="338"/>
        <end position="351"/>
    </location>
</feature>
<organism evidence="9 10">
    <name type="scientific">Nothophoma quercina</name>
    <dbReference type="NCBI Taxonomy" id="749835"/>
    <lineage>
        <taxon>Eukaryota</taxon>
        <taxon>Fungi</taxon>
        <taxon>Dikarya</taxon>
        <taxon>Ascomycota</taxon>
        <taxon>Pezizomycotina</taxon>
        <taxon>Dothideomycetes</taxon>
        <taxon>Pleosporomycetidae</taxon>
        <taxon>Pleosporales</taxon>
        <taxon>Pleosporineae</taxon>
        <taxon>Didymellaceae</taxon>
        <taxon>Nothophoma</taxon>
    </lineage>
</organism>
<feature type="transmembrane region" description="Helical" evidence="7">
    <location>
        <begin position="276"/>
        <end position="298"/>
    </location>
</feature>
<dbReference type="Proteomes" id="UP001521222">
    <property type="component" value="Unassembled WGS sequence"/>
</dbReference>
<proteinExistence type="inferred from homology"/>
<feature type="transmembrane region" description="Helical" evidence="7">
    <location>
        <begin position="70"/>
        <end position="95"/>
    </location>
</feature>
<evidence type="ECO:0000256" key="6">
    <source>
        <dbReference type="SAM" id="MobiDB-lite"/>
    </source>
</evidence>
<protein>
    <recommendedName>
        <fullName evidence="8">Rhodopsin domain-containing protein</fullName>
    </recommendedName>
</protein>
<feature type="region of interest" description="Disordered" evidence="6">
    <location>
        <begin position="335"/>
        <end position="359"/>
    </location>
</feature>
<keyword evidence="3 7" id="KW-1133">Transmembrane helix</keyword>
<gene>
    <name evidence="9" type="ORF">SLS59_005862</name>
</gene>
<feature type="transmembrane region" description="Helical" evidence="7">
    <location>
        <begin position="147"/>
        <end position="169"/>
    </location>
</feature>
<evidence type="ECO:0000259" key="8">
    <source>
        <dbReference type="Pfam" id="PF20684"/>
    </source>
</evidence>
<dbReference type="InterPro" id="IPR052337">
    <property type="entry name" value="SAT4-like"/>
</dbReference>
<comment type="subcellular location">
    <subcellularLocation>
        <location evidence="1">Membrane</location>
        <topology evidence="1">Multi-pass membrane protein</topology>
    </subcellularLocation>
</comment>
<feature type="transmembrane region" description="Helical" evidence="7">
    <location>
        <begin position="120"/>
        <end position="140"/>
    </location>
</feature>
<accession>A0ABR3R7R2</accession>
<evidence type="ECO:0000313" key="9">
    <source>
        <dbReference type="EMBL" id="KAL1600238.1"/>
    </source>
</evidence>